<evidence type="ECO:0000256" key="5">
    <source>
        <dbReference type="ARBA" id="ARBA00023002"/>
    </source>
</evidence>
<dbReference type="STRING" id="40571.SAMN05660733_02859"/>
<evidence type="ECO:0000256" key="4">
    <source>
        <dbReference type="ARBA" id="ARBA00022827"/>
    </source>
</evidence>
<dbReference type="InterPro" id="IPR037069">
    <property type="entry name" value="AcylCoA_DH/ox_N_sf"/>
</dbReference>
<dbReference type="GO" id="GO:0033539">
    <property type="term" value="P:fatty acid beta-oxidation using acyl-CoA dehydrogenase"/>
    <property type="evidence" value="ECO:0007669"/>
    <property type="project" value="TreeGrafter"/>
</dbReference>
<evidence type="ECO:0000256" key="6">
    <source>
        <dbReference type="RuleBase" id="RU362125"/>
    </source>
</evidence>
<feature type="domain" description="Acyl-CoA dehydrogenase/oxidase C-terminal" evidence="8">
    <location>
        <begin position="241"/>
        <end position="377"/>
    </location>
</feature>
<evidence type="ECO:0000256" key="7">
    <source>
        <dbReference type="SAM" id="MobiDB-lite"/>
    </source>
</evidence>
<dbReference type="eggNOG" id="COG1960">
    <property type="taxonomic scope" value="Bacteria"/>
</dbReference>
<dbReference type="Gene3D" id="1.20.140.10">
    <property type="entry name" value="Butyryl-CoA Dehydrogenase, subunit A, domain 3"/>
    <property type="match status" value="1"/>
</dbReference>
<dbReference type="Pfam" id="PF00441">
    <property type="entry name" value="Acyl-CoA_dh_1"/>
    <property type="match status" value="1"/>
</dbReference>
<keyword evidence="3 6" id="KW-0285">Flavoprotein</keyword>
<keyword evidence="5 6" id="KW-0560">Oxidoreductase</keyword>
<name>A0A1W2DC58_9PSEU</name>
<keyword evidence="4 6" id="KW-0274">FAD</keyword>
<evidence type="ECO:0000259" key="9">
    <source>
        <dbReference type="Pfam" id="PF02770"/>
    </source>
</evidence>
<dbReference type="GO" id="GO:0050660">
    <property type="term" value="F:flavin adenine dinucleotide binding"/>
    <property type="evidence" value="ECO:0007669"/>
    <property type="project" value="InterPro"/>
</dbReference>
<evidence type="ECO:0000256" key="3">
    <source>
        <dbReference type="ARBA" id="ARBA00022630"/>
    </source>
</evidence>
<dbReference type="GO" id="GO:0005737">
    <property type="term" value="C:cytoplasm"/>
    <property type="evidence" value="ECO:0007669"/>
    <property type="project" value="TreeGrafter"/>
</dbReference>
<sequence length="412" mass="43690">MSPILAREVATAHEAITAWLRPLRRVLDPGGLVDWARLEAFADALDRAVGAYPVEAEPPAGGERSRRLRTIRRDLAASGLAGPEGDPALFHVLVQFVCGYRDIDLRDSFGLGHGSLIADHGSPGVRQKWIPRLRAGELAGIAITECHGGSRPAETRTQAVAGPGGTWLVTGRKTWISRLNEAAVFVLFFRTPDGRLAAAAVDATEEGLRRQPIPPTGLAGWAWGVLELDAVPIRRDDVLDGSGMRLLRQHFAGYRPLVTATALGGAAAVFDTVTARLSARQFSGELPRLRDSALITLGRAHVQLATALLGTVMASNVAEAGGAEAELWGAATKAHGIDVANTTVAELALLLGASGFRADCQTAKIRRDLNGLLYADGIHDSLYRAAGKHHVDGAKTTVPPPRSRLESAARTA</sequence>
<reference evidence="11" key="1">
    <citation type="submission" date="2017-04" db="EMBL/GenBank/DDBJ databases">
        <authorList>
            <person name="Varghese N."/>
            <person name="Submissions S."/>
        </authorList>
    </citation>
    <scope>NUCLEOTIDE SEQUENCE [LARGE SCALE GENOMIC DNA]</scope>
    <source>
        <strain evidence="11">DSM 44073</strain>
    </source>
</reference>
<evidence type="ECO:0000256" key="1">
    <source>
        <dbReference type="ARBA" id="ARBA00001974"/>
    </source>
</evidence>
<protein>
    <submittedName>
        <fullName evidence="10">Acyl-CoA dehydrogenase</fullName>
    </submittedName>
</protein>
<feature type="region of interest" description="Disordered" evidence="7">
    <location>
        <begin position="391"/>
        <end position="412"/>
    </location>
</feature>
<dbReference type="Pfam" id="PF02770">
    <property type="entry name" value="Acyl-CoA_dh_M"/>
    <property type="match status" value="1"/>
</dbReference>
<dbReference type="InterPro" id="IPR009075">
    <property type="entry name" value="AcylCo_DH/oxidase_C"/>
</dbReference>
<dbReference type="SUPFAM" id="SSF47203">
    <property type="entry name" value="Acyl-CoA dehydrogenase C-terminal domain-like"/>
    <property type="match status" value="1"/>
</dbReference>
<dbReference type="AlphaFoldDB" id="A0A1W2DC58"/>
<evidence type="ECO:0000256" key="2">
    <source>
        <dbReference type="ARBA" id="ARBA00009347"/>
    </source>
</evidence>
<dbReference type="Gene3D" id="1.10.540.10">
    <property type="entry name" value="Acyl-CoA dehydrogenase/oxidase, N-terminal domain"/>
    <property type="match status" value="1"/>
</dbReference>
<organism evidence="10 11">
    <name type="scientific">Lentzea albidocapillata</name>
    <dbReference type="NCBI Taxonomy" id="40571"/>
    <lineage>
        <taxon>Bacteria</taxon>
        <taxon>Bacillati</taxon>
        <taxon>Actinomycetota</taxon>
        <taxon>Actinomycetes</taxon>
        <taxon>Pseudonocardiales</taxon>
        <taxon>Pseudonocardiaceae</taxon>
        <taxon>Lentzea</taxon>
    </lineage>
</organism>
<dbReference type="SUPFAM" id="SSF56645">
    <property type="entry name" value="Acyl-CoA dehydrogenase NM domain-like"/>
    <property type="match status" value="1"/>
</dbReference>
<proteinExistence type="inferred from homology"/>
<comment type="similarity">
    <text evidence="2 6">Belongs to the acyl-CoA dehydrogenase family.</text>
</comment>
<dbReference type="InterPro" id="IPR036250">
    <property type="entry name" value="AcylCo_DH-like_C"/>
</dbReference>
<gene>
    <name evidence="10" type="ORF">SAMN05660733_02859</name>
</gene>
<keyword evidence="11" id="KW-1185">Reference proteome</keyword>
<dbReference type="EMBL" id="FWYC01000007">
    <property type="protein sequence ID" value="SMC95050.1"/>
    <property type="molecule type" value="Genomic_DNA"/>
</dbReference>
<dbReference type="InterPro" id="IPR046373">
    <property type="entry name" value="Acyl-CoA_Oxase/DH_mid-dom_sf"/>
</dbReference>
<feature type="compositionally biased region" description="Basic and acidic residues" evidence="7">
    <location>
        <begin position="403"/>
        <end position="412"/>
    </location>
</feature>
<comment type="cofactor">
    <cofactor evidence="1 6">
        <name>FAD</name>
        <dbReference type="ChEBI" id="CHEBI:57692"/>
    </cofactor>
</comment>
<dbReference type="InterPro" id="IPR050741">
    <property type="entry name" value="Acyl-CoA_dehydrogenase"/>
</dbReference>
<dbReference type="PANTHER" id="PTHR48083:SF2">
    <property type="entry name" value="MEDIUM-CHAIN SPECIFIC ACYL-COA DEHYDROGENASE, MITOCHONDRIAL"/>
    <property type="match status" value="1"/>
</dbReference>
<dbReference type="InterPro" id="IPR009100">
    <property type="entry name" value="AcylCoA_DH/oxidase_NM_dom_sf"/>
</dbReference>
<dbReference type="PANTHER" id="PTHR48083">
    <property type="entry name" value="MEDIUM-CHAIN SPECIFIC ACYL-COA DEHYDROGENASE, MITOCHONDRIAL-RELATED"/>
    <property type="match status" value="1"/>
</dbReference>
<evidence type="ECO:0000313" key="11">
    <source>
        <dbReference type="Proteomes" id="UP000192840"/>
    </source>
</evidence>
<accession>A0A1W2DC58</accession>
<dbReference type="Proteomes" id="UP000192840">
    <property type="component" value="Unassembled WGS sequence"/>
</dbReference>
<evidence type="ECO:0000313" key="10">
    <source>
        <dbReference type="EMBL" id="SMC95050.1"/>
    </source>
</evidence>
<dbReference type="Gene3D" id="2.40.110.10">
    <property type="entry name" value="Butyryl-CoA Dehydrogenase, subunit A, domain 2"/>
    <property type="match status" value="1"/>
</dbReference>
<evidence type="ECO:0000259" key="8">
    <source>
        <dbReference type="Pfam" id="PF00441"/>
    </source>
</evidence>
<feature type="domain" description="Acyl-CoA oxidase/dehydrogenase middle" evidence="9">
    <location>
        <begin position="141"/>
        <end position="231"/>
    </location>
</feature>
<dbReference type="GO" id="GO:0003995">
    <property type="term" value="F:acyl-CoA dehydrogenase activity"/>
    <property type="evidence" value="ECO:0007669"/>
    <property type="project" value="TreeGrafter"/>
</dbReference>
<dbReference type="InterPro" id="IPR006091">
    <property type="entry name" value="Acyl-CoA_Oxase/DH_mid-dom"/>
</dbReference>